<evidence type="ECO:0000313" key="3">
    <source>
        <dbReference type="Proteomes" id="UP000461880"/>
    </source>
</evidence>
<gene>
    <name evidence="2" type="ORF">FYJ51_01890</name>
</gene>
<sequence length="73" mass="7663">MKLPNNVYDVLKWACLIAVPAVITLISTLGTIYGHDTTIITATIGAVATFVGALIGISNSNFYNDSSDSGDEN</sequence>
<keyword evidence="1" id="KW-0472">Membrane</keyword>
<dbReference type="AlphaFoldDB" id="A0A7X2TEL1"/>
<keyword evidence="1" id="KW-0812">Transmembrane</keyword>
<keyword evidence="3" id="KW-1185">Reference proteome</keyword>
<dbReference type="EMBL" id="VUMN01000002">
    <property type="protein sequence ID" value="MSS57662.1"/>
    <property type="molecule type" value="Genomic_DNA"/>
</dbReference>
<feature type="transmembrane region" description="Helical" evidence="1">
    <location>
        <begin position="39"/>
        <end position="57"/>
    </location>
</feature>
<keyword evidence="1" id="KW-1133">Transmembrane helix</keyword>
<dbReference type="RefSeq" id="WP_154502588.1">
    <property type="nucleotide sequence ID" value="NZ_VUMN01000002.1"/>
</dbReference>
<organism evidence="2 3">
    <name type="scientific">Stecheria intestinalis</name>
    <dbReference type="NCBI Taxonomy" id="2606630"/>
    <lineage>
        <taxon>Bacteria</taxon>
        <taxon>Bacillati</taxon>
        <taxon>Bacillota</taxon>
        <taxon>Erysipelotrichia</taxon>
        <taxon>Erysipelotrichales</taxon>
        <taxon>Erysipelotrichaceae</taxon>
        <taxon>Stecheria</taxon>
    </lineage>
</organism>
<reference evidence="2 3" key="1">
    <citation type="submission" date="2019-08" db="EMBL/GenBank/DDBJ databases">
        <title>In-depth cultivation of the pig gut microbiome towards novel bacterial diversity and tailored functional studies.</title>
        <authorList>
            <person name="Wylensek D."/>
            <person name="Hitch T.C.A."/>
            <person name="Clavel T."/>
        </authorList>
    </citation>
    <scope>NUCLEOTIDE SEQUENCE [LARGE SCALE GENOMIC DNA]</scope>
    <source>
        <strain evidence="2 3">Oil+RF-744-GAM-WT-6</strain>
    </source>
</reference>
<dbReference type="InterPro" id="IPR031612">
    <property type="entry name" value="Phage_holin_Dp1"/>
</dbReference>
<evidence type="ECO:0000313" key="2">
    <source>
        <dbReference type="EMBL" id="MSS57662.1"/>
    </source>
</evidence>
<accession>A0A7X2TEL1</accession>
<evidence type="ECO:0000256" key="1">
    <source>
        <dbReference type="SAM" id="Phobius"/>
    </source>
</evidence>
<dbReference type="Proteomes" id="UP000461880">
    <property type="component" value="Unassembled WGS sequence"/>
</dbReference>
<dbReference type="Pfam" id="PF16938">
    <property type="entry name" value="Phage_holin_Dp1"/>
    <property type="match status" value="1"/>
</dbReference>
<protein>
    <submittedName>
        <fullName evidence="2">Holin</fullName>
    </submittedName>
</protein>
<feature type="transmembrane region" description="Helical" evidence="1">
    <location>
        <begin position="12"/>
        <end position="33"/>
    </location>
</feature>
<proteinExistence type="predicted"/>
<name>A0A7X2TEL1_9FIRM</name>
<comment type="caution">
    <text evidence="2">The sequence shown here is derived from an EMBL/GenBank/DDBJ whole genome shotgun (WGS) entry which is preliminary data.</text>
</comment>